<proteinExistence type="predicted"/>
<keyword evidence="4" id="KW-1185">Reference proteome</keyword>
<evidence type="ECO:0000313" key="3">
    <source>
        <dbReference type="EMBL" id="GGO79313.1"/>
    </source>
</evidence>
<dbReference type="EMBL" id="BMNH01000028">
    <property type="protein sequence ID" value="GGO79313.1"/>
    <property type="molecule type" value="Genomic_DNA"/>
</dbReference>
<feature type="transmembrane region" description="Helical" evidence="2">
    <location>
        <begin position="41"/>
        <end position="60"/>
    </location>
</feature>
<protein>
    <submittedName>
        <fullName evidence="3">Uncharacterized protein</fullName>
    </submittedName>
</protein>
<sequence>MTMAGQKRSILDQIPSAQEPPEAALPSHVAPVKERWSRRRMFGMAFGVATAAGLGALDLLPGSRPRSAAAVVYKTYHDTCKGFVNASTVCVPPTAYYGSDNCTSGWHRDDGYSGTCVSINYTSYSDTCAGRNAWRWTGGSTTSTRRKCSDGYYYSVTCGSSGSGRFSICRTAI</sequence>
<accession>A0A917ZA09</accession>
<dbReference type="AlphaFoldDB" id="A0A917ZA09"/>
<dbReference type="PROSITE" id="PS51318">
    <property type="entry name" value="TAT"/>
    <property type="match status" value="1"/>
</dbReference>
<comment type="caution">
    <text evidence="3">The sequence shown here is derived from an EMBL/GenBank/DDBJ whole genome shotgun (WGS) entry which is preliminary data.</text>
</comment>
<organism evidence="3 4">
    <name type="scientific">Nonomuraea cavernae</name>
    <dbReference type="NCBI Taxonomy" id="2045107"/>
    <lineage>
        <taxon>Bacteria</taxon>
        <taxon>Bacillati</taxon>
        <taxon>Actinomycetota</taxon>
        <taxon>Actinomycetes</taxon>
        <taxon>Streptosporangiales</taxon>
        <taxon>Streptosporangiaceae</taxon>
        <taxon>Nonomuraea</taxon>
    </lineage>
</organism>
<dbReference type="InterPro" id="IPR006311">
    <property type="entry name" value="TAT_signal"/>
</dbReference>
<evidence type="ECO:0000313" key="4">
    <source>
        <dbReference type="Proteomes" id="UP000646523"/>
    </source>
</evidence>
<feature type="region of interest" description="Disordered" evidence="1">
    <location>
        <begin position="1"/>
        <end position="29"/>
    </location>
</feature>
<keyword evidence="2" id="KW-1133">Transmembrane helix</keyword>
<keyword evidence="2" id="KW-0812">Transmembrane</keyword>
<gene>
    <name evidence="3" type="ORF">GCM10012289_63320</name>
</gene>
<reference evidence="3" key="2">
    <citation type="submission" date="2020-09" db="EMBL/GenBank/DDBJ databases">
        <authorList>
            <person name="Sun Q."/>
            <person name="Zhou Y."/>
        </authorList>
    </citation>
    <scope>NUCLEOTIDE SEQUENCE</scope>
    <source>
        <strain evidence="3">CGMCC 4.7368</strain>
    </source>
</reference>
<evidence type="ECO:0000256" key="2">
    <source>
        <dbReference type="SAM" id="Phobius"/>
    </source>
</evidence>
<evidence type="ECO:0000256" key="1">
    <source>
        <dbReference type="SAM" id="MobiDB-lite"/>
    </source>
</evidence>
<dbReference type="Proteomes" id="UP000646523">
    <property type="component" value="Unassembled WGS sequence"/>
</dbReference>
<reference evidence="3" key="1">
    <citation type="journal article" date="2014" name="Int. J. Syst. Evol. Microbiol.">
        <title>Complete genome sequence of Corynebacterium casei LMG S-19264T (=DSM 44701T), isolated from a smear-ripened cheese.</title>
        <authorList>
            <consortium name="US DOE Joint Genome Institute (JGI-PGF)"/>
            <person name="Walter F."/>
            <person name="Albersmeier A."/>
            <person name="Kalinowski J."/>
            <person name="Ruckert C."/>
        </authorList>
    </citation>
    <scope>NUCLEOTIDE SEQUENCE</scope>
    <source>
        <strain evidence="3">CGMCC 4.7368</strain>
    </source>
</reference>
<keyword evidence="2" id="KW-0472">Membrane</keyword>
<name>A0A917ZA09_9ACTN</name>